<evidence type="ECO:0000313" key="2">
    <source>
        <dbReference type="Proteomes" id="UP000269375"/>
    </source>
</evidence>
<protein>
    <submittedName>
        <fullName evidence="1">Uncharacterized protein</fullName>
    </submittedName>
</protein>
<name>A0A3N0W756_9FLAO</name>
<proteinExistence type="predicted"/>
<accession>A0A3N0W756</accession>
<dbReference type="EMBL" id="RJTX01000001">
    <property type="protein sequence ID" value="ROH99958.1"/>
    <property type="molecule type" value="Genomic_DNA"/>
</dbReference>
<organism evidence="1 2">
    <name type="scientific">Chryseobacterium daecheongense</name>
    <dbReference type="NCBI Taxonomy" id="192389"/>
    <lineage>
        <taxon>Bacteria</taxon>
        <taxon>Pseudomonadati</taxon>
        <taxon>Bacteroidota</taxon>
        <taxon>Flavobacteriia</taxon>
        <taxon>Flavobacteriales</taxon>
        <taxon>Weeksellaceae</taxon>
        <taxon>Chryseobacterium group</taxon>
        <taxon>Chryseobacterium</taxon>
    </lineage>
</organism>
<reference evidence="1 2" key="1">
    <citation type="submission" date="2018-11" db="EMBL/GenBank/DDBJ databases">
        <title>Proposal to divide the Flavobacteriaceae and reorganize its genera based on Amino Acid Identity values calculated from whole genome sequences.</title>
        <authorList>
            <person name="Nicholson A.C."/>
            <person name="Gulvik C.A."/>
            <person name="Whitney A.M."/>
            <person name="Humrighouse B.W."/>
            <person name="Bell M."/>
            <person name="Holmes B."/>
            <person name="Steigerwalt A."/>
            <person name="Villarma A."/>
            <person name="Sheth M."/>
            <person name="Batra D."/>
            <person name="Pryor J."/>
            <person name="Bernardet J.-F."/>
            <person name="Hugo C."/>
            <person name="Kampfer P."/>
            <person name="Newman J."/>
            <person name="Mcquiston J.R."/>
        </authorList>
    </citation>
    <scope>NUCLEOTIDE SEQUENCE [LARGE SCALE GENOMIC DNA]</scope>
    <source>
        <strain evidence="1 2">DSM 15235</strain>
    </source>
</reference>
<gene>
    <name evidence="1" type="ORF">EGI05_03455</name>
</gene>
<dbReference type="OrthoDB" id="1355574at2"/>
<sequence length="120" mass="13755">MKSKILLIVLSLFLLYCTSENREKKIMAVGKELLNLDPPSIRSTHNIVFVGEGLKQKIKELKNQNSNFSFQIISGDLEYPYGDFQADNVLILNNGFQKVDIRLKYNPAKNKFDILGFKTE</sequence>
<dbReference type="AlphaFoldDB" id="A0A3N0W756"/>
<dbReference type="Proteomes" id="UP000269375">
    <property type="component" value="Unassembled WGS sequence"/>
</dbReference>
<dbReference type="RefSeq" id="WP_123261663.1">
    <property type="nucleotide sequence ID" value="NZ_RJTX01000001.1"/>
</dbReference>
<comment type="caution">
    <text evidence="1">The sequence shown here is derived from an EMBL/GenBank/DDBJ whole genome shotgun (WGS) entry which is preliminary data.</text>
</comment>
<evidence type="ECO:0000313" key="1">
    <source>
        <dbReference type="EMBL" id="ROH99958.1"/>
    </source>
</evidence>